<evidence type="ECO:0000313" key="2">
    <source>
        <dbReference type="Proteomes" id="UP001156690"/>
    </source>
</evidence>
<protein>
    <submittedName>
        <fullName evidence="1">Uncharacterized protein</fullName>
    </submittedName>
</protein>
<proteinExistence type="predicted"/>
<dbReference type="EMBL" id="BSNX01000012">
    <property type="protein sequence ID" value="GLQ72155.1"/>
    <property type="molecule type" value="Genomic_DNA"/>
</dbReference>
<dbReference type="Proteomes" id="UP001156690">
    <property type="component" value="Unassembled WGS sequence"/>
</dbReference>
<gene>
    <name evidence="1" type="ORF">GCM10007932_15150</name>
</gene>
<sequence length="84" mass="9652">MLYESRFTSISSINNLTIAYKLKHLSSRIYETLDIEFRLYQSVFFSFGILGRCLPSKNQKEDFSDTIYLSRNGGASAREEIRGG</sequence>
<evidence type="ECO:0000313" key="1">
    <source>
        <dbReference type="EMBL" id="GLQ72155.1"/>
    </source>
</evidence>
<dbReference type="AlphaFoldDB" id="A0AAV5NNZ6"/>
<reference evidence="2" key="1">
    <citation type="journal article" date="2019" name="Int. J. Syst. Evol. Microbiol.">
        <title>The Global Catalogue of Microorganisms (GCM) 10K type strain sequencing project: providing services to taxonomists for standard genome sequencing and annotation.</title>
        <authorList>
            <consortium name="The Broad Institute Genomics Platform"/>
            <consortium name="The Broad Institute Genome Sequencing Center for Infectious Disease"/>
            <person name="Wu L."/>
            <person name="Ma J."/>
        </authorList>
    </citation>
    <scope>NUCLEOTIDE SEQUENCE [LARGE SCALE GENOMIC DNA]</scope>
    <source>
        <strain evidence="2">NBRC 15640</strain>
    </source>
</reference>
<name>A0AAV5NNZ6_9VIBR</name>
<organism evidence="1 2">
    <name type="scientific">Vibrio penaeicida</name>
    <dbReference type="NCBI Taxonomy" id="104609"/>
    <lineage>
        <taxon>Bacteria</taxon>
        <taxon>Pseudomonadati</taxon>
        <taxon>Pseudomonadota</taxon>
        <taxon>Gammaproteobacteria</taxon>
        <taxon>Vibrionales</taxon>
        <taxon>Vibrionaceae</taxon>
        <taxon>Vibrio</taxon>
    </lineage>
</organism>
<accession>A0AAV5NNZ6</accession>
<keyword evidence="2" id="KW-1185">Reference proteome</keyword>
<comment type="caution">
    <text evidence="1">The sequence shown here is derived from an EMBL/GenBank/DDBJ whole genome shotgun (WGS) entry which is preliminary data.</text>
</comment>